<gene>
    <name evidence="3" type="ORF">CAOG_000449</name>
</gene>
<dbReference type="Proteomes" id="UP000008743">
    <property type="component" value="Unassembled WGS sequence"/>
</dbReference>
<dbReference type="EMBL" id="KE346360">
    <property type="protein sequence ID" value="KJE88876.1"/>
    <property type="molecule type" value="Genomic_DNA"/>
</dbReference>
<dbReference type="eggNOG" id="KOG3095">
    <property type="taxonomic scope" value="Eukaryota"/>
</dbReference>
<proteinExistence type="predicted"/>
<sequence length="337" mass="37757">MDARSQAAESLARQREQFRRSAVASSAMLPTRPVPVMAGTTITPIGSLASMLQGSSAASSSSSSAAQQADQQQQQQQGQQGQRPGGLPSLLSSLTNNSEPRGGQFIRQAQQQRAAEVSSNLVRLCERIVTHLRDRHLARDDNAATEFSLDELLARVSERVLSPAELDDMRHRLEGNILINHVDGKFRYKPKYAVGSKDELLELLRSYYMQGLGGIKQSELLQCYREAADDVMQLQADNRIYVLKPTKGTEMILFYNDPRLRVDVDEEFKDLWSKIQLPLSVDAELRAAQLQPLKVALPNSVEEQNKAKKQTARKITKFTNTHLQNLDLTQDFKPRTR</sequence>
<dbReference type="InterPro" id="IPR016656">
    <property type="entry name" value="TFIIE-bsu"/>
</dbReference>
<dbReference type="GO" id="GO:0006367">
    <property type="term" value="P:transcription initiation at RNA polymerase II promoter"/>
    <property type="evidence" value="ECO:0007669"/>
    <property type="project" value="InterPro"/>
</dbReference>
<feature type="region of interest" description="Disordered" evidence="1">
    <location>
        <begin position="1"/>
        <end position="38"/>
    </location>
</feature>
<evidence type="ECO:0000259" key="2">
    <source>
        <dbReference type="Pfam" id="PF18121"/>
    </source>
</evidence>
<dbReference type="OrthoDB" id="3907302at2759"/>
<reference evidence="4" key="1">
    <citation type="submission" date="2011-02" db="EMBL/GenBank/DDBJ databases">
        <title>The Genome Sequence of Capsaspora owczarzaki ATCC 30864.</title>
        <authorList>
            <person name="Russ C."/>
            <person name="Cuomo C."/>
            <person name="Burger G."/>
            <person name="Gray M.W."/>
            <person name="Holland P.W.H."/>
            <person name="King N."/>
            <person name="Lang F.B.F."/>
            <person name="Roger A.J."/>
            <person name="Ruiz-Trillo I."/>
            <person name="Young S.K."/>
            <person name="Zeng Q."/>
            <person name="Gargeya S."/>
            <person name="Alvarado L."/>
            <person name="Berlin A."/>
            <person name="Chapman S.B."/>
            <person name="Chen Z."/>
            <person name="Freedman E."/>
            <person name="Gellesch M."/>
            <person name="Goldberg J."/>
            <person name="Griggs A."/>
            <person name="Gujja S."/>
            <person name="Heilman E."/>
            <person name="Heiman D."/>
            <person name="Howarth C."/>
            <person name="Mehta T."/>
            <person name="Neiman D."/>
            <person name="Pearson M."/>
            <person name="Roberts A."/>
            <person name="Saif S."/>
            <person name="Shea T."/>
            <person name="Shenoy N."/>
            <person name="Sisk P."/>
            <person name="Stolte C."/>
            <person name="Sykes S."/>
            <person name="White J."/>
            <person name="Yandava C."/>
            <person name="Haas B."/>
            <person name="Nusbaum C."/>
            <person name="Birren B."/>
        </authorList>
    </citation>
    <scope>NUCLEOTIDE SEQUENCE</scope>
    <source>
        <strain evidence="4">ATCC 30864</strain>
    </source>
</reference>
<dbReference type="PANTHER" id="PTHR12716:SF8">
    <property type="entry name" value="TRANSCRIPTION INITIATION FACTOR IIE SUBUNIT BETA"/>
    <property type="match status" value="1"/>
</dbReference>
<dbReference type="STRING" id="595528.A0A0D2U0W3"/>
<evidence type="ECO:0000256" key="1">
    <source>
        <dbReference type="SAM" id="MobiDB-lite"/>
    </source>
</evidence>
<name>A0A0D2U0W3_CAPO3</name>
<dbReference type="PANTHER" id="PTHR12716">
    <property type="entry name" value="TRANSCRIPTION INITIATION FACTOR IIE, BETA SUBUNIT"/>
    <property type="match status" value="1"/>
</dbReference>
<dbReference type="InterPro" id="IPR040501">
    <property type="entry name" value="TFA2_Winged_2"/>
</dbReference>
<dbReference type="Pfam" id="PF18121">
    <property type="entry name" value="TFA2_Winged_2"/>
    <property type="match status" value="1"/>
</dbReference>
<dbReference type="Gene3D" id="1.10.10.10">
    <property type="entry name" value="Winged helix-like DNA-binding domain superfamily/Winged helix DNA-binding domain"/>
    <property type="match status" value="1"/>
</dbReference>
<keyword evidence="4" id="KW-1185">Reference proteome</keyword>
<protein>
    <recommendedName>
        <fullName evidence="2">TFA2 Winged helix domain-containing protein</fullName>
    </recommendedName>
</protein>
<accession>A0A0D2U0W3</accession>
<dbReference type="PhylomeDB" id="A0A0D2U0W3"/>
<dbReference type="AlphaFoldDB" id="A0A0D2U0W3"/>
<dbReference type="GO" id="GO:0001097">
    <property type="term" value="F:TFIIH-class transcription factor complex binding"/>
    <property type="evidence" value="ECO:0007669"/>
    <property type="project" value="TreeGrafter"/>
</dbReference>
<organism evidence="3 4">
    <name type="scientific">Capsaspora owczarzaki (strain ATCC 30864)</name>
    <dbReference type="NCBI Taxonomy" id="595528"/>
    <lineage>
        <taxon>Eukaryota</taxon>
        <taxon>Filasterea</taxon>
        <taxon>Capsaspora</taxon>
    </lineage>
</organism>
<dbReference type="GO" id="GO:0005673">
    <property type="term" value="C:transcription factor TFIIE complex"/>
    <property type="evidence" value="ECO:0007669"/>
    <property type="project" value="InterPro"/>
</dbReference>
<dbReference type="InParanoid" id="A0A0D2U0W3"/>
<feature type="region of interest" description="Disordered" evidence="1">
    <location>
        <begin position="53"/>
        <end position="110"/>
    </location>
</feature>
<feature type="domain" description="TFA2 Winged helix" evidence="2">
    <location>
        <begin position="196"/>
        <end position="256"/>
    </location>
</feature>
<dbReference type="RefSeq" id="XP_004365320.1">
    <property type="nucleotide sequence ID" value="XM_004365263.2"/>
</dbReference>
<feature type="compositionally biased region" description="Low complexity" evidence="1">
    <location>
        <begin position="53"/>
        <end position="94"/>
    </location>
</feature>
<dbReference type="InterPro" id="IPR036388">
    <property type="entry name" value="WH-like_DNA-bd_sf"/>
</dbReference>
<evidence type="ECO:0000313" key="4">
    <source>
        <dbReference type="Proteomes" id="UP000008743"/>
    </source>
</evidence>
<evidence type="ECO:0000313" key="3">
    <source>
        <dbReference type="EMBL" id="KJE88876.1"/>
    </source>
</evidence>